<dbReference type="GO" id="GO:0004601">
    <property type="term" value="F:peroxidase activity"/>
    <property type="evidence" value="ECO:0007669"/>
    <property type="project" value="UniProtKB-KW"/>
</dbReference>
<sequence>MSAPASTSACSKHAFITAAGTDQRAPCPALNTLANHGYISHDGGNLHFTAVLQAVRCVYNLSLPLAFLLTFTGFITCGSFRLDWRALTCSWTLSLADLSARGGSKITHDASLVHPSHGTSHAPDRSLVADLLARARVRCGLTLPELAAVHSARISTLSHPLSLFHEQVALGECALAWLVLHDRNTGVIETQTLEQWFGEERLPLGWWDATRPVNSIGLLKARRTATEIGRLADTKKNRTI</sequence>
<dbReference type="InterPro" id="IPR000028">
    <property type="entry name" value="Chloroperoxidase"/>
</dbReference>
<feature type="domain" description="Heme haloperoxidase family profile" evidence="8">
    <location>
        <begin position="11"/>
        <end position="230"/>
    </location>
</feature>
<dbReference type="GO" id="GO:0046872">
    <property type="term" value="F:metal ion binding"/>
    <property type="evidence" value="ECO:0007669"/>
    <property type="project" value="UniProtKB-KW"/>
</dbReference>
<evidence type="ECO:0000256" key="1">
    <source>
        <dbReference type="ARBA" id="ARBA00001970"/>
    </source>
</evidence>
<protein>
    <recommendedName>
        <fullName evidence="8">Heme haloperoxidase family profile domain-containing protein</fullName>
    </recommendedName>
</protein>
<comment type="caution">
    <text evidence="9">The sequence shown here is derived from an EMBL/GenBank/DDBJ whole genome shotgun (WGS) entry which is preliminary data.</text>
</comment>
<name>A0AAD2HBQ6_9AGAR</name>
<dbReference type="SUPFAM" id="SSF47571">
    <property type="entry name" value="Cloroperoxidase"/>
    <property type="match status" value="1"/>
</dbReference>
<evidence type="ECO:0000313" key="9">
    <source>
        <dbReference type="EMBL" id="CAK5271864.1"/>
    </source>
</evidence>
<evidence type="ECO:0000256" key="3">
    <source>
        <dbReference type="ARBA" id="ARBA00022617"/>
    </source>
</evidence>
<dbReference type="InterPro" id="IPR036851">
    <property type="entry name" value="Chloroperoxidase-like_sf"/>
</dbReference>
<keyword evidence="4" id="KW-0479">Metal-binding</keyword>
<evidence type="ECO:0000259" key="8">
    <source>
        <dbReference type="PROSITE" id="PS51405"/>
    </source>
</evidence>
<dbReference type="PANTHER" id="PTHR33577:SF18">
    <property type="entry name" value="HEME HALOPEROXIDASE FAMILY PROFILE DOMAIN-CONTAINING PROTEIN"/>
    <property type="match status" value="1"/>
</dbReference>
<evidence type="ECO:0000256" key="4">
    <source>
        <dbReference type="ARBA" id="ARBA00022723"/>
    </source>
</evidence>
<keyword evidence="3" id="KW-0349">Heme</keyword>
<keyword evidence="5" id="KW-0560">Oxidoreductase</keyword>
<organism evidence="9 10">
    <name type="scientific">Mycena citricolor</name>
    <dbReference type="NCBI Taxonomy" id="2018698"/>
    <lineage>
        <taxon>Eukaryota</taxon>
        <taxon>Fungi</taxon>
        <taxon>Dikarya</taxon>
        <taxon>Basidiomycota</taxon>
        <taxon>Agaricomycotina</taxon>
        <taxon>Agaricomycetes</taxon>
        <taxon>Agaricomycetidae</taxon>
        <taxon>Agaricales</taxon>
        <taxon>Marasmiineae</taxon>
        <taxon>Mycenaceae</taxon>
        <taxon>Mycena</taxon>
    </lineage>
</organism>
<evidence type="ECO:0000256" key="6">
    <source>
        <dbReference type="ARBA" id="ARBA00023004"/>
    </source>
</evidence>
<accession>A0AAD2HBQ6</accession>
<dbReference type="PANTHER" id="PTHR33577">
    <property type="entry name" value="STERIGMATOCYSTIN BIOSYNTHESIS PEROXIDASE STCC-RELATED"/>
    <property type="match status" value="1"/>
</dbReference>
<comment type="similarity">
    <text evidence="7">Belongs to the chloroperoxidase family.</text>
</comment>
<reference evidence="9" key="1">
    <citation type="submission" date="2023-11" db="EMBL/GenBank/DDBJ databases">
        <authorList>
            <person name="De Vega J J."/>
            <person name="De Vega J J."/>
        </authorList>
    </citation>
    <scope>NUCLEOTIDE SEQUENCE</scope>
</reference>
<dbReference type="Proteomes" id="UP001295794">
    <property type="component" value="Unassembled WGS sequence"/>
</dbReference>
<proteinExistence type="inferred from homology"/>
<keyword evidence="2" id="KW-0575">Peroxidase</keyword>
<evidence type="ECO:0000256" key="7">
    <source>
        <dbReference type="ARBA" id="ARBA00025795"/>
    </source>
</evidence>
<comment type="cofactor">
    <cofactor evidence="1">
        <name>heme b</name>
        <dbReference type="ChEBI" id="CHEBI:60344"/>
    </cofactor>
</comment>
<dbReference type="Gene3D" id="1.10.489.10">
    <property type="entry name" value="Chloroperoxidase-like"/>
    <property type="match status" value="1"/>
</dbReference>
<keyword evidence="10" id="KW-1185">Reference proteome</keyword>
<keyword evidence="6" id="KW-0408">Iron</keyword>
<evidence type="ECO:0000313" key="10">
    <source>
        <dbReference type="Proteomes" id="UP001295794"/>
    </source>
</evidence>
<gene>
    <name evidence="9" type="ORF">MYCIT1_LOCUS17240</name>
</gene>
<evidence type="ECO:0000256" key="2">
    <source>
        <dbReference type="ARBA" id="ARBA00022559"/>
    </source>
</evidence>
<dbReference type="Pfam" id="PF01328">
    <property type="entry name" value="Peroxidase_2"/>
    <property type="match status" value="1"/>
</dbReference>
<dbReference type="PROSITE" id="PS51405">
    <property type="entry name" value="HEME_HALOPEROXIDASE"/>
    <property type="match status" value="1"/>
</dbReference>
<dbReference type="AlphaFoldDB" id="A0AAD2HBQ6"/>
<dbReference type="EMBL" id="CAVNYO010000178">
    <property type="protein sequence ID" value="CAK5271864.1"/>
    <property type="molecule type" value="Genomic_DNA"/>
</dbReference>
<evidence type="ECO:0000256" key="5">
    <source>
        <dbReference type="ARBA" id="ARBA00023002"/>
    </source>
</evidence>